<evidence type="ECO:0000313" key="1">
    <source>
        <dbReference type="EMBL" id="RMJ19098.1"/>
    </source>
</evidence>
<reference evidence="1 2" key="1">
    <citation type="submission" date="2017-06" db="EMBL/GenBank/DDBJ databases">
        <title>Comparative genomic analysis of Ambrosia Fusariam Clade fungi.</title>
        <authorList>
            <person name="Stajich J.E."/>
            <person name="Carrillo J."/>
            <person name="Kijimoto T."/>
            <person name="Eskalen A."/>
            <person name="O'Donnell K."/>
            <person name="Kasson M."/>
        </authorList>
    </citation>
    <scope>NUCLEOTIDE SEQUENCE [LARGE SCALE GENOMIC DNA]</scope>
    <source>
        <strain evidence="1">UCR3666</strain>
    </source>
</reference>
<proteinExistence type="predicted"/>
<name>A0A3M2SNH1_9HYPO</name>
<dbReference type="Proteomes" id="UP000277212">
    <property type="component" value="Unassembled WGS sequence"/>
</dbReference>
<protein>
    <submittedName>
        <fullName evidence="1">Uncharacterized protein</fullName>
    </submittedName>
</protein>
<dbReference type="OrthoDB" id="3596450at2759"/>
<gene>
    <name evidence="1" type="ORF">CDV36_001232</name>
</gene>
<keyword evidence="2" id="KW-1185">Reference proteome</keyword>
<dbReference type="AlphaFoldDB" id="A0A3M2SNH1"/>
<organism evidence="1 2">
    <name type="scientific">Fusarium kuroshium</name>
    <dbReference type="NCBI Taxonomy" id="2010991"/>
    <lineage>
        <taxon>Eukaryota</taxon>
        <taxon>Fungi</taxon>
        <taxon>Dikarya</taxon>
        <taxon>Ascomycota</taxon>
        <taxon>Pezizomycotina</taxon>
        <taxon>Sordariomycetes</taxon>
        <taxon>Hypocreomycetidae</taxon>
        <taxon>Hypocreales</taxon>
        <taxon>Nectriaceae</taxon>
        <taxon>Fusarium</taxon>
        <taxon>Fusarium solani species complex</taxon>
    </lineage>
</organism>
<accession>A0A3M2SNH1</accession>
<dbReference type="EMBL" id="NKUJ01000011">
    <property type="protein sequence ID" value="RMJ19098.1"/>
    <property type="molecule type" value="Genomic_DNA"/>
</dbReference>
<evidence type="ECO:0000313" key="2">
    <source>
        <dbReference type="Proteomes" id="UP000277212"/>
    </source>
</evidence>
<comment type="caution">
    <text evidence="1">The sequence shown here is derived from an EMBL/GenBank/DDBJ whole genome shotgun (WGS) entry which is preliminary data.</text>
</comment>
<sequence length="397" mass="45441">MDSEFPLFPLFPQEIQALIWDAAVRPIPGRRGVQRFSISGHDIERTRSRYPHFSKPLNINRYGRLVGGLSISVPLDDPYGGPNDSVYELDSGLWTACTASRAAMERRFGKNEWWVVSERSTGSDRSTAPGRYFGEDNVAHSTSYSDHTGLIRYITFDYGQDLIFLDPRGFDLTDWFYLYVRDFCAQDRTPLVDFPSHDDTGRRASFIGNDIAVEYDPRMMDEIEGKQAHYCRRDPGMTSIALFDMVDVFHDRAKRRVWFVDYRLQPLSAASTEIQGRERFYTSNAVLIEVEPNDLNSSWITSTENVEPDANKRTVFEFFNRLGIGRLHTHFSGRLRALAYHPLSEEAKRPLVQLQKAQDPSCLTCFPKEELVGPRPCADKGDDSLDDMSLSDLKLFD</sequence>